<dbReference type="SMART" id="SM00858">
    <property type="entry name" value="SAF"/>
    <property type="match status" value="1"/>
</dbReference>
<dbReference type="SUPFAM" id="SSF51569">
    <property type="entry name" value="Aldolase"/>
    <property type="match status" value="1"/>
</dbReference>
<accession>A0A9J6C8F9</accession>
<dbReference type="GO" id="GO:0016051">
    <property type="term" value="P:carbohydrate biosynthetic process"/>
    <property type="evidence" value="ECO:0007669"/>
    <property type="project" value="InterPro"/>
</dbReference>
<dbReference type="Gene3D" id="3.90.1210.10">
    <property type="entry name" value="Antifreeze-like/N-acetylneuraminic acid synthase C-terminal domain"/>
    <property type="match status" value="1"/>
</dbReference>
<keyword evidence="3" id="KW-1185">Reference proteome</keyword>
<evidence type="ECO:0000313" key="2">
    <source>
        <dbReference type="EMBL" id="KAG5678322.1"/>
    </source>
</evidence>
<reference evidence="2" key="1">
    <citation type="submission" date="2021-03" db="EMBL/GenBank/DDBJ databases">
        <title>Chromosome level genome of the anhydrobiotic midge Polypedilum vanderplanki.</title>
        <authorList>
            <person name="Yoshida Y."/>
            <person name="Kikawada T."/>
            <person name="Gusev O."/>
        </authorList>
    </citation>
    <scope>NUCLEOTIDE SEQUENCE</scope>
    <source>
        <strain evidence="2">NIAS01</strain>
        <tissue evidence="2">Whole body or cell culture</tissue>
    </source>
</reference>
<dbReference type="Proteomes" id="UP001107558">
    <property type="component" value="Chromosome 2"/>
</dbReference>
<dbReference type="Gene3D" id="3.20.20.70">
    <property type="entry name" value="Aldolase class I"/>
    <property type="match status" value="1"/>
</dbReference>
<dbReference type="OrthoDB" id="9928645at2759"/>
<proteinExistence type="predicted"/>
<dbReference type="GO" id="GO:0047444">
    <property type="term" value="F:N-acylneuraminate-9-phosphate synthase activity"/>
    <property type="evidence" value="ECO:0007669"/>
    <property type="project" value="TreeGrafter"/>
</dbReference>
<protein>
    <recommendedName>
        <fullName evidence="1">AFP-like domain-containing protein</fullName>
    </recommendedName>
</protein>
<evidence type="ECO:0000259" key="1">
    <source>
        <dbReference type="PROSITE" id="PS50844"/>
    </source>
</evidence>
<dbReference type="PANTHER" id="PTHR42966">
    <property type="entry name" value="N-ACETYLNEURAMINATE SYNTHASE"/>
    <property type="match status" value="1"/>
</dbReference>
<evidence type="ECO:0000313" key="3">
    <source>
        <dbReference type="Proteomes" id="UP001107558"/>
    </source>
</evidence>
<feature type="domain" description="AFP-like" evidence="1">
    <location>
        <begin position="317"/>
        <end position="374"/>
    </location>
</feature>
<dbReference type="CDD" id="cd11615">
    <property type="entry name" value="SAF_NeuB_like"/>
    <property type="match status" value="1"/>
</dbReference>
<dbReference type="EMBL" id="JADBJN010000002">
    <property type="protein sequence ID" value="KAG5678322.1"/>
    <property type="molecule type" value="Genomic_DNA"/>
</dbReference>
<dbReference type="InterPro" id="IPR006190">
    <property type="entry name" value="SAF_AFP_Neu5Ac"/>
</dbReference>
<gene>
    <name evidence="2" type="ORF">PVAND_008007</name>
</gene>
<comment type="caution">
    <text evidence="2">The sequence shown here is derived from an EMBL/GenBank/DDBJ whole genome shotgun (WGS) entry which is preliminary data.</text>
</comment>
<dbReference type="InterPro" id="IPR057736">
    <property type="entry name" value="SAF_PseI/NeuA/NeuB"/>
</dbReference>
<organism evidence="2 3">
    <name type="scientific">Polypedilum vanderplanki</name>
    <name type="common">Sleeping chironomid midge</name>
    <dbReference type="NCBI Taxonomy" id="319348"/>
    <lineage>
        <taxon>Eukaryota</taxon>
        <taxon>Metazoa</taxon>
        <taxon>Ecdysozoa</taxon>
        <taxon>Arthropoda</taxon>
        <taxon>Hexapoda</taxon>
        <taxon>Insecta</taxon>
        <taxon>Pterygota</taxon>
        <taxon>Neoptera</taxon>
        <taxon>Endopterygota</taxon>
        <taxon>Diptera</taxon>
        <taxon>Nematocera</taxon>
        <taxon>Chironomoidea</taxon>
        <taxon>Chironomidae</taxon>
        <taxon>Chironominae</taxon>
        <taxon>Polypedilum</taxon>
        <taxon>Polypedilum</taxon>
    </lineage>
</organism>
<dbReference type="Pfam" id="PF03102">
    <property type="entry name" value="NeuB"/>
    <property type="match status" value="1"/>
</dbReference>
<dbReference type="InterPro" id="IPR013785">
    <property type="entry name" value="Aldolase_TIM"/>
</dbReference>
<dbReference type="InterPro" id="IPR051690">
    <property type="entry name" value="PseI-like"/>
</dbReference>
<dbReference type="InterPro" id="IPR036732">
    <property type="entry name" value="AFP_Neu5c_C_sf"/>
</dbReference>
<sequence>MDLRNLKSVFIIAEIGQNHQGDIGKAKEMILEASRAGVDCVKFQKSCLEAKFTKSALERPYNSVNAFGATYGKHKSFLEFTIEQFKELKDYAESCGLVFSASAMDQVSFDELKQLGLQFIKIGSGDTNNIPMIRYISKQNVSLIVSTGMQTDATIKKVHDILKDSNANFALLHCISSYPTSTEDTKLNYIIYFQKHFPNIPIGYSGHEKGIECSCLAVLMGARILERHFTLDKNQKGSDHCSSLDASELHALVKKVRLIEKNVNGVIPNDLLCSTVTDLNLFECPRGFVEKACQPVEDTPKSIFPCELACKQKLGKSLVFARDMKKGQCLIADDIGVKVSEPNGIPAEFYDDVVGKVLMRDVFHDEAVMECDVN</sequence>
<dbReference type="SUPFAM" id="SSF51269">
    <property type="entry name" value="AFP III-like domain"/>
    <property type="match status" value="1"/>
</dbReference>
<dbReference type="PROSITE" id="PS50844">
    <property type="entry name" value="AFP_LIKE"/>
    <property type="match status" value="1"/>
</dbReference>
<dbReference type="InterPro" id="IPR013132">
    <property type="entry name" value="PseI/NeuA/B-like_N"/>
</dbReference>
<dbReference type="Pfam" id="PF08666">
    <property type="entry name" value="SAF"/>
    <property type="match status" value="1"/>
</dbReference>
<dbReference type="AlphaFoldDB" id="A0A9J6C8F9"/>
<name>A0A9J6C8F9_POLVA</name>
<dbReference type="InterPro" id="IPR013974">
    <property type="entry name" value="SAF"/>
</dbReference>
<dbReference type="PANTHER" id="PTHR42966:SF1">
    <property type="entry name" value="SIALIC ACID SYNTHASE"/>
    <property type="match status" value="1"/>
</dbReference>